<gene>
    <name evidence="1" type="ORF">C8P66_102123</name>
</gene>
<comment type="caution">
    <text evidence="1">The sequence shown here is derived from an EMBL/GenBank/DDBJ whole genome shotgun (WGS) entry which is preliminary data.</text>
</comment>
<protein>
    <submittedName>
        <fullName evidence="1">Uncharacterized protein</fullName>
    </submittedName>
</protein>
<sequence length="141" mass="16245">MPQPAPRSTRRLDPLDRALPFHSSEEAWFWTMSALTARRDGARVAAGRGEVLRPCEPDDVILVLDRLYRQRRIQLAHVRVMRVWGERHTVPDARFAPERGDAKLWTEAMQRLDWPLRIKGIVSGDGVFPRPEEACTIVPLR</sequence>
<dbReference type="EMBL" id="QKYU01000002">
    <property type="protein sequence ID" value="PZW50435.1"/>
    <property type="molecule type" value="Genomic_DNA"/>
</dbReference>
<keyword evidence="2" id="KW-1185">Reference proteome</keyword>
<dbReference type="AlphaFoldDB" id="A0A2W7KQ22"/>
<evidence type="ECO:0000313" key="1">
    <source>
        <dbReference type="EMBL" id="PZW50435.1"/>
    </source>
</evidence>
<dbReference type="Proteomes" id="UP000249688">
    <property type="component" value="Unassembled WGS sequence"/>
</dbReference>
<dbReference type="RefSeq" id="WP_111396586.1">
    <property type="nucleotide sequence ID" value="NZ_QKYU01000002.1"/>
</dbReference>
<accession>A0A2W7KQ22</accession>
<dbReference type="OrthoDB" id="7355539at2"/>
<proteinExistence type="predicted"/>
<evidence type="ECO:0000313" key="2">
    <source>
        <dbReference type="Proteomes" id="UP000249688"/>
    </source>
</evidence>
<reference evidence="1 2" key="1">
    <citation type="submission" date="2018-06" db="EMBL/GenBank/DDBJ databases">
        <title>Genomic Encyclopedia of Archaeal and Bacterial Type Strains, Phase II (KMG-II): from individual species to whole genera.</title>
        <authorList>
            <person name="Goeker M."/>
        </authorList>
    </citation>
    <scope>NUCLEOTIDE SEQUENCE [LARGE SCALE GENOMIC DNA]</scope>
    <source>
        <strain evidence="1 2">DSM 24525</strain>
    </source>
</reference>
<name>A0A2W7KQ22_9PROT</name>
<organism evidence="1 2">
    <name type="scientific">Humitalea rosea</name>
    <dbReference type="NCBI Taxonomy" id="990373"/>
    <lineage>
        <taxon>Bacteria</taxon>
        <taxon>Pseudomonadati</taxon>
        <taxon>Pseudomonadota</taxon>
        <taxon>Alphaproteobacteria</taxon>
        <taxon>Acetobacterales</taxon>
        <taxon>Roseomonadaceae</taxon>
        <taxon>Humitalea</taxon>
    </lineage>
</organism>